<name>A0A7M3MD11_9BACT</name>
<gene>
    <name evidence="1" type="ORF">DPQ33_12370</name>
</gene>
<protein>
    <submittedName>
        <fullName evidence="1">Uncharacterized protein</fullName>
    </submittedName>
</protein>
<accession>A0A7M3MD11</accession>
<organism evidence="1 2">
    <name type="scientific">Oceanidesulfovibrio indonesiensis</name>
    <dbReference type="NCBI Taxonomy" id="54767"/>
    <lineage>
        <taxon>Bacteria</taxon>
        <taxon>Pseudomonadati</taxon>
        <taxon>Thermodesulfobacteriota</taxon>
        <taxon>Desulfovibrionia</taxon>
        <taxon>Desulfovibrionales</taxon>
        <taxon>Desulfovibrionaceae</taxon>
        <taxon>Oceanidesulfovibrio</taxon>
    </lineage>
</organism>
<sequence length="73" mass="8511">MDGLHESNTTYHHYAPAVRTEIMPVEIHEVNVPGMEQYIAISRLIYNSMGRRFGPLARLRETWRWLTGRIATV</sequence>
<proteinExistence type="predicted"/>
<comment type="caution">
    <text evidence="1">The sequence shown here is derived from an EMBL/GenBank/DDBJ whole genome shotgun (WGS) entry which is preliminary data.</text>
</comment>
<dbReference type="AlphaFoldDB" id="A0A7M3MD11"/>
<dbReference type="EMBL" id="QMIE01000011">
    <property type="protein sequence ID" value="TVM16408.1"/>
    <property type="molecule type" value="Genomic_DNA"/>
</dbReference>
<evidence type="ECO:0000313" key="1">
    <source>
        <dbReference type="EMBL" id="TVM16408.1"/>
    </source>
</evidence>
<keyword evidence="2" id="KW-1185">Reference proteome</keyword>
<dbReference type="OrthoDB" id="9881458at2"/>
<evidence type="ECO:0000313" key="2">
    <source>
        <dbReference type="Proteomes" id="UP000448292"/>
    </source>
</evidence>
<dbReference type="RefSeq" id="WP_144303530.1">
    <property type="nucleotide sequence ID" value="NZ_QMIE01000011.1"/>
</dbReference>
<dbReference type="Proteomes" id="UP000448292">
    <property type="component" value="Unassembled WGS sequence"/>
</dbReference>
<reference evidence="1 2" key="1">
    <citation type="submission" date="2018-06" db="EMBL/GenBank/DDBJ databases">
        <title>Complete genome of Desulfovibrio indonesiensis P37SLT.</title>
        <authorList>
            <person name="Crispim J.S."/>
            <person name="Vidigal P.M.P."/>
            <person name="Silva L.C.F."/>
            <person name="Laguardia C.N."/>
            <person name="Araujo L.C."/>
            <person name="Dias R.S."/>
            <person name="Sousa M.P."/>
            <person name="Paula S.O."/>
            <person name="Silva C."/>
        </authorList>
    </citation>
    <scope>NUCLEOTIDE SEQUENCE [LARGE SCALE GENOMIC DNA]</scope>
    <source>
        <strain evidence="1 2">P37SLT</strain>
    </source>
</reference>